<keyword evidence="5" id="KW-0472">Membrane</keyword>
<dbReference type="Gene3D" id="3.30.300.210">
    <property type="entry name" value="Nutrient germinant receptor protein C, domain 3"/>
    <property type="match status" value="1"/>
</dbReference>
<evidence type="ECO:0000256" key="4">
    <source>
        <dbReference type="ARBA" id="ARBA00022729"/>
    </source>
</evidence>
<evidence type="ECO:0000256" key="1">
    <source>
        <dbReference type="ARBA" id="ARBA00004635"/>
    </source>
</evidence>
<dbReference type="InterPro" id="IPR038501">
    <property type="entry name" value="Spore_GerAC_C_sf"/>
</dbReference>
<comment type="subcellular location">
    <subcellularLocation>
        <location evidence="1">Membrane</location>
        <topology evidence="1">Lipid-anchor</topology>
    </subcellularLocation>
</comment>
<keyword evidence="6" id="KW-0564">Palmitate</keyword>
<evidence type="ECO:0000313" key="10">
    <source>
        <dbReference type="EMBL" id="RKP58045.1"/>
    </source>
</evidence>
<evidence type="ECO:0000259" key="8">
    <source>
        <dbReference type="Pfam" id="PF05504"/>
    </source>
</evidence>
<dbReference type="InterPro" id="IPR057336">
    <property type="entry name" value="GerAC_N"/>
</dbReference>
<feature type="domain" description="Spore germination GerAC-like C-terminal" evidence="8">
    <location>
        <begin position="218"/>
        <end position="375"/>
    </location>
</feature>
<dbReference type="Proteomes" id="UP000282076">
    <property type="component" value="Unassembled WGS sequence"/>
</dbReference>
<dbReference type="InterPro" id="IPR008844">
    <property type="entry name" value="Spore_GerAC-like"/>
</dbReference>
<dbReference type="GO" id="GO:0016020">
    <property type="term" value="C:membrane"/>
    <property type="evidence" value="ECO:0007669"/>
    <property type="project" value="UniProtKB-SubCell"/>
</dbReference>
<evidence type="ECO:0000313" key="11">
    <source>
        <dbReference type="Proteomes" id="UP000282076"/>
    </source>
</evidence>
<dbReference type="NCBIfam" id="TIGR02887">
    <property type="entry name" value="spore_ger_x_C"/>
    <property type="match status" value="1"/>
</dbReference>
<keyword evidence="3" id="KW-0309">Germination</keyword>
<feature type="domain" description="Spore germination protein N-terminal" evidence="9">
    <location>
        <begin position="23"/>
        <end position="196"/>
    </location>
</feature>
<evidence type="ECO:0000256" key="5">
    <source>
        <dbReference type="ARBA" id="ARBA00023136"/>
    </source>
</evidence>
<keyword evidence="4" id="KW-0732">Signal</keyword>
<dbReference type="OrthoDB" id="2380468at2"/>
<gene>
    <name evidence="10" type="ORF">D7Z26_00615</name>
</gene>
<name>A0A494YDF4_9BACL</name>
<dbReference type="RefSeq" id="WP_120973776.1">
    <property type="nucleotide sequence ID" value="NZ_RBZM01000001.1"/>
</dbReference>
<reference evidence="10 11" key="1">
    <citation type="submission" date="2018-10" db="EMBL/GenBank/DDBJ databases">
        <title>Cohnella sp. M2MS4P-1, whole genome shotgun sequence.</title>
        <authorList>
            <person name="Tuo L."/>
        </authorList>
    </citation>
    <scope>NUCLEOTIDE SEQUENCE [LARGE SCALE GENOMIC DNA]</scope>
    <source>
        <strain evidence="10 11">M2MS4P-1</strain>
    </source>
</reference>
<dbReference type="AlphaFoldDB" id="A0A494YDF4"/>
<dbReference type="GO" id="GO:0009847">
    <property type="term" value="P:spore germination"/>
    <property type="evidence" value="ECO:0007669"/>
    <property type="project" value="InterPro"/>
</dbReference>
<organism evidence="10 11">
    <name type="scientific">Cohnella endophytica</name>
    <dbReference type="NCBI Taxonomy" id="2419778"/>
    <lineage>
        <taxon>Bacteria</taxon>
        <taxon>Bacillati</taxon>
        <taxon>Bacillota</taxon>
        <taxon>Bacilli</taxon>
        <taxon>Bacillales</taxon>
        <taxon>Paenibacillaceae</taxon>
        <taxon>Cohnella</taxon>
    </lineage>
</organism>
<dbReference type="PANTHER" id="PTHR35789">
    <property type="entry name" value="SPORE GERMINATION PROTEIN B3"/>
    <property type="match status" value="1"/>
</dbReference>
<proteinExistence type="inferred from homology"/>
<comment type="caution">
    <text evidence="10">The sequence shown here is derived from an EMBL/GenBank/DDBJ whole genome shotgun (WGS) entry which is preliminary data.</text>
</comment>
<accession>A0A494YDF4</accession>
<evidence type="ECO:0000256" key="2">
    <source>
        <dbReference type="ARBA" id="ARBA00007886"/>
    </source>
</evidence>
<dbReference type="PANTHER" id="PTHR35789:SF1">
    <property type="entry name" value="SPORE GERMINATION PROTEIN B3"/>
    <property type="match status" value="1"/>
</dbReference>
<evidence type="ECO:0000256" key="7">
    <source>
        <dbReference type="ARBA" id="ARBA00023288"/>
    </source>
</evidence>
<comment type="similarity">
    <text evidence="2">Belongs to the GerABKC lipoprotein family.</text>
</comment>
<sequence>MSYRLLRILVAVSALFVLPGCWNSKDIQNMAYVTAVGLDYDDGNFITYIQVLNFSNVGRSENIEVGKTVPVWIGRGVGKTISESFSSIYSTSQMRVFWGHVKAIVCSENMLKRGVREAFDAVNRYRELRYNLYIYGTNEKLSDIFVQKSIFNLSPLDTLMFTPEQIYAQRSSILSVTGNRFFSEINEPGEPGMLPSLAINKEVWKEDTKDKPMLQINGAYFFQATKMAAWLSEDELAGARWTQTKLKRCLIHVPLSGKPIAAIVLNRPRYSVKVRFDKDEVKYDLKVRISGYLDELLQDIPITDLETMAEDVVRNQISDSFDNGLAKKVDVLQLEEHLYRDHPKRWHALHQTQNLSLKPGCIRNIDVKINIVNTGKYKEKQE</sequence>
<dbReference type="Pfam" id="PF25198">
    <property type="entry name" value="Spore_GerAC_N"/>
    <property type="match status" value="1"/>
</dbReference>
<dbReference type="Pfam" id="PF05504">
    <property type="entry name" value="Spore_GerAC"/>
    <property type="match status" value="1"/>
</dbReference>
<evidence type="ECO:0000256" key="6">
    <source>
        <dbReference type="ARBA" id="ARBA00023139"/>
    </source>
</evidence>
<dbReference type="EMBL" id="RBZM01000001">
    <property type="protein sequence ID" value="RKP58045.1"/>
    <property type="molecule type" value="Genomic_DNA"/>
</dbReference>
<evidence type="ECO:0000259" key="9">
    <source>
        <dbReference type="Pfam" id="PF25198"/>
    </source>
</evidence>
<protein>
    <submittedName>
        <fullName evidence="10">Ger(X)C family spore germination protein</fullName>
    </submittedName>
</protein>
<dbReference type="InterPro" id="IPR046953">
    <property type="entry name" value="Spore_GerAC-like_C"/>
</dbReference>
<keyword evidence="11" id="KW-1185">Reference proteome</keyword>
<keyword evidence="7" id="KW-0449">Lipoprotein</keyword>
<evidence type="ECO:0000256" key="3">
    <source>
        <dbReference type="ARBA" id="ARBA00022544"/>
    </source>
</evidence>